<dbReference type="Pfam" id="PF13470">
    <property type="entry name" value="PIN_3"/>
    <property type="match status" value="1"/>
</dbReference>
<dbReference type="OrthoDB" id="211933at2"/>
<dbReference type="SUPFAM" id="SSF88723">
    <property type="entry name" value="PIN domain-like"/>
    <property type="match status" value="1"/>
</dbReference>
<evidence type="ECO:0000259" key="1">
    <source>
        <dbReference type="Pfam" id="PF13470"/>
    </source>
</evidence>
<name>A0A4R7LG80_9RHOB</name>
<dbReference type="InterPro" id="IPR029060">
    <property type="entry name" value="PIN-like_dom_sf"/>
</dbReference>
<evidence type="ECO:0000313" key="2">
    <source>
        <dbReference type="EMBL" id="TDT73632.1"/>
    </source>
</evidence>
<dbReference type="InterPro" id="IPR002716">
    <property type="entry name" value="PIN_dom"/>
</dbReference>
<keyword evidence="3" id="KW-1185">Reference proteome</keyword>
<gene>
    <name evidence="2" type="ORF">BDE40_2405</name>
</gene>
<dbReference type="RefSeq" id="WP_134014758.1">
    <property type="nucleotide sequence ID" value="NZ_SOBH01000003.1"/>
</dbReference>
<feature type="domain" description="PIN" evidence="1">
    <location>
        <begin position="9"/>
        <end position="112"/>
    </location>
</feature>
<accession>A0A4R7LG80</accession>
<comment type="caution">
    <text evidence="2">The sequence shown here is derived from an EMBL/GenBank/DDBJ whole genome shotgun (WGS) entry which is preliminary data.</text>
</comment>
<evidence type="ECO:0000313" key="3">
    <source>
        <dbReference type="Proteomes" id="UP000294563"/>
    </source>
</evidence>
<reference evidence="2 3" key="1">
    <citation type="submission" date="2019-03" db="EMBL/GenBank/DDBJ databases">
        <title>Genomic Encyclopedia of Archaeal and Bacterial Type Strains, Phase II (KMG-II): from individual species to whole genera.</title>
        <authorList>
            <person name="Goeker M."/>
        </authorList>
    </citation>
    <scope>NUCLEOTIDE SEQUENCE [LARGE SCALE GENOMIC DNA]</scope>
    <source>
        <strain evidence="2 3">DSM 29467</strain>
    </source>
</reference>
<sequence length="189" mass="21052">MVMPNRFTAVLDANVLYGGLHRHIALSLAQADLYRPAWSSEILDEFERNLAKRIPAKKAKRQLELIKLSFPDSEVVVRAALIAQIDLDDLDDRHVVAAAIQTQAALIVTDNLKHFPKDILAEFDTVAVSADQFFSDCITVSELTAVSQIRKMRGQFDSPKFDAKGLLLRMEQVGLSQTADVLSKYADLI</sequence>
<protein>
    <submittedName>
        <fullName evidence="2">PIN domain-containing protein</fullName>
    </submittedName>
</protein>
<dbReference type="EMBL" id="SOBH01000003">
    <property type="protein sequence ID" value="TDT73632.1"/>
    <property type="molecule type" value="Genomic_DNA"/>
</dbReference>
<proteinExistence type="predicted"/>
<organism evidence="2 3">
    <name type="scientific">Litoreibacter halocynthiae</name>
    <dbReference type="NCBI Taxonomy" id="1242689"/>
    <lineage>
        <taxon>Bacteria</taxon>
        <taxon>Pseudomonadati</taxon>
        <taxon>Pseudomonadota</taxon>
        <taxon>Alphaproteobacteria</taxon>
        <taxon>Rhodobacterales</taxon>
        <taxon>Roseobacteraceae</taxon>
        <taxon>Litoreibacter</taxon>
    </lineage>
</organism>
<dbReference type="Proteomes" id="UP000294563">
    <property type="component" value="Unassembled WGS sequence"/>
</dbReference>
<dbReference type="AlphaFoldDB" id="A0A4R7LG80"/>